<dbReference type="EMBL" id="JBGMDY010000005">
    <property type="protein sequence ID" value="KAL2332994.1"/>
    <property type="molecule type" value="Genomic_DNA"/>
</dbReference>
<keyword evidence="4" id="KW-1185">Reference proteome</keyword>
<sequence>MTTYTSFSPQPQEDDQVQFSHDKHFALHGKILLLSFLTIFFVLFAFVLLFPCMRKRFTNSHDGSGTDDDFVEDRHNTPSHDMFRRRIKEDVTPGHRNHQATMEN</sequence>
<dbReference type="Proteomes" id="UP001603857">
    <property type="component" value="Unassembled WGS sequence"/>
</dbReference>
<name>A0ABD1MB23_9FABA</name>
<keyword evidence="2" id="KW-0472">Membrane</keyword>
<feature type="compositionally biased region" description="Basic and acidic residues" evidence="1">
    <location>
        <begin position="72"/>
        <end position="84"/>
    </location>
</feature>
<feature type="transmembrane region" description="Helical" evidence="2">
    <location>
        <begin position="31"/>
        <end position="50"/>
    </location>
</feature>
<reference evidence="3 4" key="1">
    <citation type="submission" date="2024-08" db="EMBL/GenBank/DDBJ databases">
        <title>Insights into the chromosomal genome structure of Flemingia macrophylla.</title>
        <authorList>
            <person name="Ding Y."/>
            <person name="Zhao Y."/>
            <person name="Bi W."/>
            <person name="Wu M."/>
            <person name="Zhao G."/>
            <person name="Gong Y."/>
            <person name="Li W."/>
            <person name="Zhang P."/>
        </authorList>
    </citation>
    <scope>NUCLEOTIDE SEQUENCE [LARGE SCALE GENOMIC DNA]</scope>
    <source>
        <strain evidence="3">DYQJB</strain>
        <tissue evidence="3">Leaf</tissue>
    </source>
</reference>
<proteinExistence type="predicted"/>
<comment type="caution">
    <text evidence="3">The sequence shown here is derived from an EMBL/GenBank/DDBJ whole genome shotgun (WGS) entry which is preliminary data.</text>
</comment>
<evidence type="ECO:0000313" key="3">
    <source>
        <dbReference type="EMBL" id="KAL2332994.1"/>
    </source>
</evidence>
<dbReference type="AlphaFoldDB" id="A0ABD1MB23"/>
<organism evidence="3 4">
    <name type="scientific">Flemingia macrophylla</name>
    <dbReference type="NCBI Taxonomy" id="520843"/>
    <lineage>
        <taxon>Eukaryota</taxon>
        <taxon>Viridiplantae</taxon>
        <taxon>Streptophyta</taxon>
        <taxon>Embryophyta</taxon>
        <taxon>Tracheophyta</taxon>
        <taxon>Spermatophyta</taxon>
        <taxon>Magnoliopsida</taxon>
        <taxon>eudicotyledons</taxon>
        <taxon>Gunneridae</taxon>
        <taxon>Pentapetalae</taxon>
        <taxon>rosids</taxon>
        <taxon>fabids</taxon>
        <taxon>Fabales</taxon>
        <taxon>Fabaceae</taxon>
        <taxon>Papilionoideae</taxon>
        <taxon>50 kb inversion clade</taxon>
        <taxon>NPAAA clade</taxon>
        <taxon>indigoferoid/millettioid clade</taxon>
        <taxon>Phaseoleae</taxon>
        <taxon>Flemingia</taxon>
    </lineage>
</organism>
<keyword evidence="2" id="KW-1133">Transmembrane helix</keyword>
<evidence type="ECO:0000256" key="2">
    <source>
        <dbReference type="SAM" id="Phobius"/>
    </source>
</evidence>
<evidence type="ECO:0000256" key="1">
    <source>
        <dbReference type="SAM" id="MobiDB-lite"/>
    </source>
</evidence>
<evidence type="ECO:0008006" key="5">
    <source>
        <dbReference type="Google" id="ProtNLM"/>
    </source>
</evidence>
<protein>
    <recommendedName>
        <fullName evidence="5">Transmembrane protein</fullName>
    </recommendedName>
</protein>
<gene>
    <name evidence="3" type="ORF">Fmac_014207</name>
</gene>
<accession>A0ABD1MB23</accession>
<feature type="region of interest" description="Disordered" evidence="1">
    <location>
        <begin position="58"/>
        <end position="84"/>
    </location>
</feature>
<keyword evidence="2" id="KW-0812">Transmembrane</keyword>
<evidence type="ECO:0000313" key="4">
    <source>
        <dbReference type="Proteomes" id="UP001603857"/>
    </source>
</evidence>